<dbReference type="AlphaFoldDB" id="A0A9X8XG63"/>
<evidence type="ECO:0000313" key="1">
    <source>
        <dbReference type="EMBL" id="SQF67465.1"/>
    </source>
</evidence>
<dbReference type="EMBL" id="LS483361">
    <property type="protein sequence ID" value="SQF67465.1"/>
    <property type="molecule type" value="Genomic_DNA"/>
</dbReference>
<sequence length="40" mass="4507">MVSVKPVTTIEEYFFLDGFLVVRKEAKESKERKAGSRSGS</sequence>
<protein>
    <submittedName>
        <fullName evidence="1">Uncharacterized protein</fullName>
    </submittedName>
</protein>
<gene>
    <name evidence="1" type="ORF">NCTC6179_01657</name>
</gene>
<organism evidence="1 2">
    <name type="scientific">Streptococcus dysgalactiae subsp. equisimilis</name>
    <name type="common">Streptococcus equisimilis</name>
    <dbReference type="NCBI Taxonomy" id="119602"/>
    <lineage>
        <taxon>Bacteria</taxon>
        <taxon>Bacillati</taxon>
        <taxon>Bacillota</taxon>
        <taxon>Bacilli</taxon>
        <taxon>Lactobacillales</taxon>
        <taxon>Streptococcaceae</taxon>
        <taxon>Streptococcus</taxon>
    </lineage>
</organism>
<dbReference type="Proteomes" id="UP000249571">
    <property type="component" value="Chromosome 1"/>
</dbReference>
<dbReference type="RefSeq" id="WP_269458804.1">
    <property type="nucleotide sequence ID" value="NZ_JANCPS010000132.1"/>
</dbReference>
<proteinExistence type="predicted"/>
<accession>A0A9X8XG63</accession>
<name>A0A9X8XG63_STREQ</name>
<evidence type="ECO:0000313" key="2">
    <source>
        <dbReference type="Proteomes" id="UP000249571"/>
    </source>
</evidence>
<reference evidence="1 2" key="1">
    <citation type="submission" date="2018-06" db="EMBL/GenBank/DDBJ databases">
        <authorList>
            <consortium name="Pathogen Informatics"/>
            <person name="Doyle S."/>
        </authorList>
    </citation>
    <scope>NUCLEOTIDE SEQUENCE [LARGE SCALE GENOMIC DNA]</scope>
    <source>
        <strain evidence="1 2">NCTC6179</strain>
    </source>
</reference>